<sequence>MNDSEKSPVPPTTRDNDETRSQLSEEKDIASQPPDQSRHRTTADAETEDTDDENNSGPEDAAEDGNMARDIETLSRVSSGPPYSIFSPSIRRWIIFMNCISAFISPITANIYFPAIPALSRDLGVSVGQINLTLTTYMIFQGLAPTFFGDFGDAAGRRPAFIVAFVIYFGANIGLALQRNYAALLVLRMLQSGGSSGTLALVYAVVADIAPSSERGKYLGIVGAGLTIGPALGPVIGGLLSQYLGWPSIFWFLCIVTIVWIVPYVLTVPETGRKVVGNGSISPQGWNMTLIDYIQLRRQARYRPSNQERQKIRFPNPFHTLAVLRDKDMAMVLFYNALVYIGFMTVTATLSSQFAEIYHYTDIQLGLCYLPIGVATTVASISNGYLADWNFRRIAKKMGVTIDRKRGNDLRGFPIEKARLQLAYPYLIAGAVVYIGYGWALHYETHVAVPLVLSFFIGFLVTGPFQIINMLIVDLYPEAPATATAANNLCRCLSGAVATAVIQDIINSWGRGWAFTFISLLFAAFSPALLVIQKYGPGWREGRYQRMKKAAEKKEADAQEKEKIAAEQNDGVLVVSQPTPK</sequence>
<reference evidence="1 2" key="1">
    <citation type="journal article" date="2022" name="New Phytol.">
        <title>Ecological generalism drives hyperdiversity of secondary metabolite gene clusters in xylarialean endophytes.</title>
        <authorList>
            <person name="Franco M.E.E."/>
            <person name="Wisecaver J.H."/>
            <person name="Arnold A.E."/>
            <person name="Ju Y.M."/>
            <person name="Slot J.C."/>
            <person name="Ahrendt S."/>
            <person name="Moore L.P."/>
            <person name="Eastman K.E."/>
            <person name="Scott K."/>
            <person name="Konkel Z."/>
            <person name="Mondo S.J."/>
            <person name="Kuo A."/>
            <person name="Hayes R.D."/>
            <person name="Haridas S."/>
            <person name="Andreopoulos B."/>
            <person name="Riley R."/>
            <person name="LaButti K."/>
            <person name="Pangilinan J."/>
            <person name="Lipzen A."/>
            <person name="Amirebrahimi M."/>
            <person name="Yan J."/>
            <person name="Adam C."/>
            <person name="Keymanesh K."/>
            <person name="Ng V."/>
            <person name="Louie K."/>
            <person name="Northen T."/>
            <person name="Drula E."/>
            <person name="Henrissat B."/>
            <person name="Hsieh H.M."/>
            <person name="Youens-Clark K."/>
            <person name="Lutzoni F."/>
            <person name="Miadlikowska J."/>
            <person name="Eastwood D.C."/>
            <person name="Hamelin R.C."/>
            <person name="Grigoriev I.V."/>
            <person name="U'Ren J.M."/>
        </authorList>
    </citation>
    <scope>NUCLEOTIDE SEQUENCE [LARGE SCALE GENOMIC DNA]</scope>
    <source>
        <strain evidence="1 2">CBS 119005</strain>
    </source>
</reference>
<evidence type="ECO:0000313" key="2">
    <source>
        <dbReference type="Proteomes" id="UP001497700"/>
    </source>
</evidence>
<protein>
    <submittedName>
        <fullName evidence="1">MFS general substrate transporter</fullName>
    </submittedName>
</protein>
<comment type="caution">
    <text evidence="1">The sequence shown here is derived from an EMBL/GenBank/DDBJ whole genome shotgun (WGS) entry which is preliminary data.</text>
</comment>
<dbReference type="Proteomes" id="UP001497700">
    <property type="component" value="Unassembled WGS sequence"/>
</dbReference>
<name>A0ACB9ZB67_9PEZI</name>
<keyword evidence="2" id="KW-1185">Reference proteome</keyword>
<evidence type="ECO:0000313" key="1">
    <source>
        <dbReference type="EMBL" id="KAI4867980.1"/>
    </source>
</evidence>
<gene>
    <name evidence="1" type="ORF">F4820DRAFT_411930</name>
</gene>
<accession>A0ACB9ZB67</accession>
<organism evidence="1 2">
    <name type="scientific">Hypoxylon rubiginosum</name>
    <dbReference type="NCBI Taxonomy" id="110542"/>
    <lineage>
        <taxon>Eukaryota</taxon>
        <taxon>Fungi</taxon>
        <taxon>Dikarya</taxon>
        <taxon>Ascomycota</taxon>
        <taxon>Pezizomycotina</taxon>
        <taxon>Sordariomycetes</taxon>
        <taxon>Xylariomycetidae</taxon>
        <taxon>Xylariales</taxon>
        <taxon>Hypoxylaceae</taxon>
        <taxon>Hypoxylon</taxon>
    </lineage>
</organism>
<proteinExistence type="predicted"/>
<dbReference type="EMBL" id="MU393442">
    <property type="protein sequence ID" value="KAI4867980.1"/>
    <property type="molecule type" value="Genomic_DNA"/>
</dbReference>